<name>A0A9W7WFG1_TRIRA</name>
<dbReference type="AlphaFoldDB" id="A0A9W7WFG1"/>
<sequence length="307" mass="34958">MVTPWRMGHLLASKLASLPGPAACQICRHASRKAYEWMSQRRSDSHPKQKQYEDMFEDDHDMDVVEAKLTSIISEERRRHKAAKFHKMKRQMNKPGAPERRLSWDAIEQIRYLKQESPEEWTLQRLAEAFSVNSDVISRVLRGKFTPTPERKLNQDSKVLPTTGQLSLRDGKPEQSRLPLTDRTTPAMLSPGNTGALATLSNRALPLKDETGLMPSGGNIPSISIVTSRHSTVQKATSNLQDLHDSLQKTFETDAGDDIKLEEEWDGVILTEEELERFAQTVQEKPSLVEQKGREFFDCDGNFLYRI</sequence>
<evidence type="ECO:0000256" key="16">
    <source>
        <dbReference type="ARBA" id="ARBA00029657"/>
    </source>
</evidence>
<evidence type="ECO:0000256" key="9">
    <source>
        <dbReference type="ARBA" id="ARBA00022525"/>
    </source>
</evidence>
<dbReference type="InterPro" id="IPR010487">
    <property type="entry name" value="NGRN/Rrg9"/>
</dbReference>
<evidence type="ECO:0000256" key="7">
    <source>
        <dbReference type="ARBA" id="ARBA00016593"/>
    </source>
</evidence>
<proteinExistence type="inferred from homology"/>
<evidence type="ECO:0000256" key="11">
    <source>
        <dbReference type="ARBA" id="ARBA00022782"/>
    </source>
</evidence>
<dbReference type="GO" id="GO:0005576">
    <property type="term" value="C:extracellular region"/>
    <property type="evidence" value="ECO:0007669"/>
    <property type="project" value="UniProtKB-SubCell"/>
</dbReference>
<protein>
    <recommendedName>
        <fullName evidence="7">Neugrin</fullName>
    </recommendedName>
    <alternativeName>
        <fullName evidence="16">Neurite outgrowth-associated protein</fullName>
    </alternativeName>
</protein>
<comment type="similarity">
    <text evidence="5">Belongs to the neugrin family.</text>
</comment>
<keyword evidence="10" id="KW-0732">Signal</keyword>
<evidence type="ECO:0000256" key="13">
    <source>
        <dbReference type="ARBA" id="ARBA00023136"/>
    </source>
</evidence>
<organism evidence="18 19">
    <name type="scientific">Triplophysa rosa</name>
    <name type="common">Cave loach</name>
    <dbReference type="NCBI Taxonomy" id="992332"/>
    <lineage>
        <taxon>Eukaryota</taxon>
        <taxon>Metazoa</taxon>
        <taxon>Chordata</taxon>
        <taxon>Craniata</taxon>
        <taxon>Vertebrata</taxon>
        <taxon>Euteleostomi</taxon>
        <taxon>Actinopterygii</taxon>
        <taxon>Neopterygii</taxon>
        <taxon>Teleostei</taxon>
        <taxon>Ostariophysi</taxon>
        <taxon>Cypriniformes</taxon>
        <taxon>Nemacheilidae</taxon>
        <taxon>Triplophysa</taxon>
    </lineage>
</organism>
<comment type="subunit">
    <text evidence="6">Forms a regulatory protein-RNA complex, consisting of RCC1L, NGRN, RPUSD3, RPUSD4, TRUB2, FASTKD2 and 16S mt-rRNA. Interacts with 16S mt-rRNA; this interaction is direct.</text>
</comment>
<evidence type="ECO:0000256" key="12">
    <source>
        <dbReference type="ARBA" id="ARBA00023128"/>
    </source>
</evidence>
<comment type="function">
    <text evidence="1">Plays an essential role in mitochondrial ribosome biogenesis. As a component of a functional protein-RNA module, consisting of RCC1L, NGRN, RPUSD3, RPUSD4, TRUB2, FASTKD2 and 16S mitochondrial ribosomal RNA (16S mt-rRNA), controls 16S mt-rRNA abundance and is required for intra-mitochondrial translation of core subunits of the oxidative phosphorylation system.</text>
</comment>
<comment type="caution">
    <text evidence="18">The sequence shown here is derived from an EMBL/GenBank/DDBJ whole genome shotgun (WGS) entry which is preliminary data.</text>
</comment>
<evidence type="ECO:0000256" key="8">
    <source>
        <dbReference type="ARBA" id="ARBA00022473"/>
    </source>
</evidence>
<dbReference type="Pfam" id="PF06413">
    <property type="entry name" value="Neugrin"/>
    <property type="match status" value="1"/>
</dbReference>
<evidence type="ECO:0000256" key="5">
    <source>
        <dbReference type="ARBA" id="ARBA00008082"/>
    </source>
</evidence>
<keyword evidence="11" id="KW-0221">Differentiation</keyword>
<keyword evidence="19" id="KW-1185">Reference proteome</keyword>
<dbReference type="OrthoDB" id="6415470at2759"/>
<dbReference type="EMBL" id="JAFHDT010000017">
    <property type="protein sequence ID" value="KAI7797836.1"/>
    <property type="molecule type" value="Genomic_DNA"/>
</dbReference>
<keyword evidence="12" id="KW-0496">Mitochondrion</keyword>
<dbReference type="GO" id="GO:0005634">
    <property type="term" value="C:nucleus"/>
    <property type="evidence" value="ECO:0007669"/>
    <property type="project" value="UniProtKB-SubCell"/>
</dbReference>
<dbReference type="PANTHER" id="PTHR13475:SF4">
    <property type="entry name" value="NEUGRIN"/>
    <property type="match status" value="1"/>
</dbReference>
<keyword evidence="9" id="KW-0964">Secreted</keyword>
<evidence type="ECO:0000256" key="15">
    <source>
        <dbReference type="ARBA" id="ARBA00023242"/>
    </source>
</evidence>
<keyword evidence="15" id="KW-0539">Nucleus</keyword>
<evidence type="ECO:0000313" key="19">
    <source>
        <dbReference type="Proteomes" id="UP001059041"/>
    </source>
</evidence>
<evidence type="ECO:0000256" key="1">
    <source>
        <dbReference type="ARBA" id="ARBA00003783"/>
    </source>
</evidence>
<evidence type="ECO:0000256" key="6">
    <source>
        <dbReference type="ARBA" id="ARBA00011308"/>
    </source>
</evidence>
<evidence type="ECO:0000256" key="4">
    <source>
        <dbReference type="ARBA" id="ARBA00004613"/>
    </source>
</evidence>
<keyword evidence="8" id="KW-0217">Developmental protein</keyword>
<gene>
    <name evidence="18" type="ORF">IRJ41_019786</name>
</gene>
<evidence type="ECO:0000256" key="2">
    <source>
        <dbReference type="ARBA" id="ARBA00004123"/>
    </source>
</evidence>
<evidence type="ECO:0000256" key="10">
    <source>
        <dbReference type="ARBA" id="ARBA00022729"/>
    </source>
</evidence>
<dbReference type="GO" id="GO:0031966">
    <property type="term" value="C:mitochondrial membrane"/>
    <property type="evidence" value="ECO:0007669"/>
    <property type="project" value="UniProtKB-SubCell"/>
</dbReference>
<comment type="subcellular location">
    <subcellularLocation>
        <location evidence="3">Mitochondrion membrane</location>
    </subcellularLocation>
    <subcellularLocation>
        <location evidence="2">Nucleus</location>
    </subcellularLocation>
    <subcellularLocation>
        <location evidence="4">Secreted</location>
    </subcellularLocation>
</comment>
<dbReference type="PANTHER" id="PTHR13475">
    <property type="entry name" value="NEUGRIN"/>
    <property type="match status" value="1"/>
</dbReference>
<evidence type="ECO:0000256" key="17">
    <source>
        <dbReference type="SAM" id="MobiDB-lite"/>
    </source>
</evidence>
<keyword evidence="14" id="KW-0325">Glycoprotein</keyword>
<dbReference type="GO" id="GO:0030154">
    <property type="term" value="P:cell differentiation"/>
    <property type="evidence" value="ECO:0007669"/>
    <property type="project" value="UniProtKB-KW"/>
</dbReference>
<reference evidence="18" key="1">
    <citation type="submission" date="2021-02" db="EMBL/GenBank/DDBJ databases">
        <title>Comparative genomics reveals that relaxation of natural selection precedes convergent phenotypic evolution of cavefish.</title>
        <authorList>
            <person name="Peng Z."/>
        </authorList>
    </citation>
    <scope>NUCLEOTIDE SEQUENCE</scope>
    <source>
        <tissue evidence="18">Muscle</tissue>
    </source>
</reference>
<evidence type="ECO:0000256" key="14">
    <source>
        <dbReference type="ARBA" id="ARBA00023180"/>
    </source>
</evidence>
<dbReference type="Proteomes" id="UP001059041">
    <property type="component" value="Linkage Group LG17"/>
</dbReference>
<evidence type="ECO:0000313" key="18">
    <source>
        <dbReference type="EMBL" id="KAI7797836.1"/>
    </source>
</evidence>
<keyword evidence="13" id="KW-0472">Membrane</keyword>
<evidence type="ECO:0000256" key="3">
    <source>
        <dbReference type="ARBA" id="ARBA00004325"/>
    </source>
</evidence>
<feature type="region of interest" description="Disordered" evidence="17">
    <location>
        <begin position="163"/>
        <end position="184"/>
    </location>
</feature>
<accession>A0A9W7WFG1</accession>